<dbReference type="OrthoDB" id="3204049at2759"/>
<dbReference type="AlphaFoldDB" id="A0A9W9CGH7"/>
<keyword evidence="2" id="KW-1185">Reference proteome</keyword>
<gene>
    <name evidence="1" type="ORF">N0V89_001213</name>
</gene>
<comment type="caution">
    <text evidence="1">The sequence shown here is derived from an EMBL/GenBank/DDBJ whole genome shotgun (WGS) entry which is preliminary data.</text>
</comment>
<evidence type="ECO:0000313" key="2">
    <source>
        <dbReference type="Proteomes" id="UP001140513"/>
    </source>
</evidence>
<dbReference type="GeneID" id="80904743"/>
<reference evidence="1" key="1">
    <citation type="submission" date="2022-10" db="EMBL/GenBank/DDBJ databases">
        <title>Tapping the CABI collections for fungal endophytes: first genome assemblies for Collariella, Neodidymelliopsis, Ascochyta clinopodiicola, Didymella pomorum, Didymosphaeria variabile, Neocosmospora piperis and Neocucurbitaria cava.</title>
        <authorList>
            <person name="Hill R."/>
        </authorList>
    </citation>
    <scope>NUCLEOTIDE SEQUENCE</scope>
    <source>
        <strain evidence="1">IMI 356815</strain>
    </source>
</reference>
<dbReference type="RefSeq" id="XP_056076849.1">
    <property type="nucleotide sequence ID" value="XM_056210027.1"/>
</dbReference>
<accession>A0A9W9CGH7</accession>
<dbReference type="EMBL" id="JAPEUX010000001">
    <property type="protein sequence ID" value="KAJ4360647.1"/>
    <property type="molecule type" value="Genomic_DNA"/>
</dbReference>
<organism evidence="1 2">
    <name type="scientific">Didymosphaeria variabile</name>
    <dbReference type="NCBI Taxonomy" id="1932322"/>
    <lineage>
        <taxon>Eukaryota</taxon>
        <taxon>Fungi</taxon>
        <taxon>Dikarya</taxon>
        <taxon>Ascomycota</taxon>
        <taxon>Pezizomycotina</taxon>
        <taxon>Dothideomycetes</taxon>
        <taxon>Pleosporomycetidae</taxon>
        <taxon>Pleosporales</taxon>
        <taxon>Massarineae</taxon>
        <taxon>Didymosphaeriaceae</taxon>
        <taxon>Didymosphaeria</taxon>
    </lineage>
</organism>
<sequence>MMEITPRQPRSTTSFPPYERSAARFVCDTMPGEGDMFDGAREACEQVKAMLMHGEMDALFRLAAHPRVYFRRLWHEGQYANSHGFGLSKLVDAALQAYICLNVMTLKPQLYDAATLDAFVASETAAGRKPYGKEEYDYRLTTAYQKMLLHCTGLPYGHRCEAHTFPHREYFGVPRGMYRFEYDDTQYGRWQKCNLGTQRVDELAHGSFEGVHVPSKLDVASVLNMLGKKGLPAKLALQMLDLAGYVSVGRLPVRDDPLHASNAEELRMYLSYCWKLLTRIDMLCKAGVNGGQLNWEAEVSDALYTLFDMPSHSLFENAICEQDCIGWRYRRRVVIV</sequence>
<proteinExistence type="predicted"/>
<evidence type="ECO:0000313" key="1">
    <source>
        <dbReference type="EMBL" id="KAJ4360647.1"/>
    </source>
</evidence>
<protein>
    <submittedName>
        <fullName evidence="1">Uncharacterized protein</fullName>
    </submittedName>
</protein>
<name>A0A9W9CGH7_9PLEO</name>
<dbReference type="Proteomes" id="UP001140513">
    <property type="component" value="Unassembled WGS sequence"/>
</dbReference>